<protein>
    <recommendedName>
        <fullName evidence="4">Integral membrane protein</fullName>
    </recommendedName>
</protein>
<sequence>MKETTMTIFDRPNFLRIVLGIDAASCAIMGLGLVADARAIAKITALSSTLMTVAGLVLLPVALFIAIVAAQRPIPAIGVWIVIAGNLAWGVASVALLLTGTIAPNVVGALLVVGQAVAVLIITDLEYMGLRHQRRQALG</sequence>
<dbReference type="eggNOG" id="ENOG5032RR5">
    <property type="taxonomic scope" value="Bacteria"/>
</dbReference>
<feature type="transmembrane region" description="Helical" evidence="1">
    <location>
        <begin position="46"/>
        <end position="70"/>
    </location>
</feature>
<gene>
    <name evidence="2" type="ORF">SJ05684_b53800</name>
</gene>
<geneLocation type="plasmid" evidence="3">
    <name>psj05684b</name>
</geneLocation>
<proteinExistence type="predicted"/>
<evidence type="ECO:0000313" key="3">
    <source>
        <dbReference type="Proteomes" id="UP000217211"/>
    </source>
</evidence>
<evidence type="ECO:0008006" key="4">
    <source>
        <dbReference type="Google" id="ProtNLM"/>
    </source>
</evidence>
<evidence type="ECO:0000256" key="1">
    <source>
        <dbReference type="SAM" id="Phobius"/>
    </source>
</evidence>
<keyword evidence="3" id="KW-1185">Reference proteome</keyword>
<evidence type="ECO:0000313" key="2">
    <source>
        <dbReference type="EMBL" id="ASY66362.1"/>
    </source>
</evidence>
<dbReference type="AlphaFoldDB" id="A0A249PKU0"/>
<dbReference type="EMBL" id="CP023068">
    <property type="protein sequence ID" value="ASY66362.1"/>
    <property type="molecule type" value="Genomic_DNA"/>
</dbReference>
<keyword evidence="1" id="KW-0812">Transmembrane</keyword>
<organism evidence="2 3">
    <name type="scientific">Sinorhizobium sojae CCBAU 05684</name>
    <dbReference type="NCBI Taxonomy" id="716928"/>
    <lineage>
        <taxon>Bacteria</taxon>
        <taxon>Pseudomonadati</taxon>
        <taxon>Pseudomonadota</taxon>
        <taxon>Alphaproteobacteria</taxon>
        <taxon>Hyphomicrobiales</taxon>
        <taxon>Rhizobiaceae</taxon>
        <taxon>Sinorhizobium/Ensifer group</taxon>
        <taxon>Sinorhizobium</taxon>
    </lineage>
</organism>
<feature type="transmembrane region" description="Helical" evidence="1">
    <location>
        <begin position="106"/>
        <end position="125"/>
    </location>
</feature>
<keyword evidence="1" id="KW-0472">Membrane</keyword>
<dbReference type="KEGG" id="esj:SJ05684_b53800"/>
<name>A0A249PKU0_9HYPH</name>
<reference evidence="2 3" key="1">
    <citation type="submission" date="2017-08" db="EMBL/GenBank/DDBJ databases">
        <title>Multipartite genome sequences of Sinorhizobium species nodulating soybeans.</title>
        <authorList>
            <person name="Tian C.F."/>
        </authorList>
    </citation>
    <scope>NUCLEOTIDE SEQUENCE [LARGE SCALE GENOMIC DNA]</scope>
    <source>
        <strain evidence="2 3">CCBAU 05684</strain>
        <plasmid evidence="3">psj05684b</plasmid>
    </source>
</reference>
<feature type="transmembrane region" description="Helical" evidence="1">
    <location>
        <begin position="77"/>
        <end position="100"/>
    </location>
</feature>
<keyword evidence="1" id="KW-1133">Transmembrane helix</keyword>
<accession>A0A249PKU0</accession>
<dbReference type="Proteomes" id="UP000217211">
    <property type="component" value="Plasmid pSJ05684b"/>
</dbReference>
<feature type="transmembrane region" description="Helical" evidence="1">
    <location>
        <begin position="14"/>
        <end position="34"/>
    </location>
</feature>
<keyword evidence="2" id="KW-0614">Plasmid</keyword>
<dbReference type="STRING" id="716928.GCA_000261485_05036"/>